<evidence type="ECO:0000259" key="1">
    <source>
        <dbReference type="PROSITE" id="PS50181"/>
    </source>
</evidence>
<proteinExistence type="predicted"/>
<keyword evidence="3" id="KW-1185">Reference proteome</keyword>
<protein>
    <recommendedName>
        <fullName evidence="1">F-box domain-containing protein</fullName>
    </recommendedName>
</protein>
<organism evidence="2 3">
    <name type="scientific">Kalanchoe fedtschenkoi</name>
    <name type="common">Lavender scallops</name>
    <name type="synonym">South American air plant</name>
    <dbReference type="NCBI Taxonomy" id="63787"/>
    <lineage>
        <taxon>Eukaryota</taxon>
        <taxon>Viridiplantae</taxon>
        <taxon>Streptophyta</taxon>
        <taxon>Embryophyta</taxon>
        <taxon>Tracheophyta</taxon>
        <taxon>Spermatophyta</taxon>
        <taxon>Magnoliopsida</taxon>
        <taxon>eudicotyledons</taxon>
        <taxon>Gunneridae</taxon>
        <taxon>Pentapetalae</taxon>
        <taxon>Saxifragales</taxon>
        <taxon>Crassulaceae</taxon>
        <taxon>Kalanchoe</taxon>
    </lineage>
</organism>
<dbReference type="Gene3D" id="3.80.10.10">
    <property type="entry name" value="Ribonuclease Inhibitor"/>
    <property type="match status" value="2"/>
</dbReference>
<dbReference type="PROSITE" id="PS50181">
    <property type="entry name" value="FBOX"/>
    <property type="match status" value="1"/>
</dbReference>
<evidence type="ECO:0000313" key="3">
    <source>
        <dbReference type="Proteomes" id="UP000594263"/>
    </source>
</evidence>
<reference evidence="2" key="1">
    <citation type="submission" date="2021-01" db="UniProtKB">
        <authorList>
            <consortium name="EnsemblPlants"/>
        </authorList>
    </citation>
    <scope>IDENTIFICATION</scope>
</reference>
<dbReference type="InterPro" id="IPR032675">
    <property type="entry name" value="LRR_dom_sf"/>
</dbReference>
<accession>A0A7N0URB1</accession>
<feature type="domain" description="F-box" evidence="1">
    <location>
        <begin position="6"/>
        <end position="55"/>
    </location>
</feature>
<dbReference type="Proteomes" id="UP000594263">
    <property type="component" value="Unplaced"/>
</dbReference>
<dbReference type="EnsemblPlants" id="Kaladp0081s0204.1.v1.1">
    <property type="protein sequence ID" value="Kaladp0081s0204.1.v1.1.CDS.1"/>
    <property type="gene ID" value="Kaladp0081s0204.v1.1"/>
</dbReference>
<dbReference type="InterPro" id="IPR001810">
    <property type="entry name" value="F-box_dom"/>
</dbReference>
<dbReference type="Gramene" id="Kaladp0081s0204.1.v1.1">
    <property type="protein sequence ID" value="Kaladp0081s0204.1.v1.1.CDS.1"/>
    <property type="gene ID" value="Kaladp0081s0204.v1.1"/>
</dbReference>
<dbReference type="SUPFAM" id="SSF81383">
    <property type="entry name" value="F-box domain"/>
    <property type="match status" value="1"/>
</dbReference>
<evidence type="ECO:0000313" key="2">
    <source>
        <dbReference type="EnsemblPlants" id="Kaladp0081s0204.1.v1.1.CDS.1"/>
    </source>
</evidence>
<dbReference type="SUPFAM" id="SSF52047">
    <property type="entry name" value="RNI-like"/>
    <property type="match status" value="1"/>
</dbReference>
<sequence>MAKRRKQGILDLPSDTLLLIVAQLDRKDVESVSLVSKHFLSLTNQLVRKLTFLKLPLRNSTLQKLLTRFSSVNEIDLDCRRVPRVLSAVLSSQLNVECLHIRGSPGHECPSQNEQHQTLRLCGSLKKLKTLSLGCCFCRVGEERFAQLIHPFPSLEELNLSDCAYPSVEDEWIARHDYKKMMRFNGCARWSSSDDQIRKLTATIPNLRKMEISFYCERPTDLSLDSLSANCVNLEEISFLGLTKFTPPGLCTFLHRLRNLRSIDLPGYWSPGSEFHPLGSEFHPLVEVISASENLSHLSLETDMIQDNILCAIAKSSPPLPLTSLSMENPTLCLHGYTMTGVSAMLSAFQRFTRLSIKLPGAPDEDMIMSQLVKSLVCLKGFSVASQCPIYATLFSLIDNCPVLESIWLHASRDVPPNYTTVKKNFSIKRISLHPAPHTLLKMGLKSVCPSVKFE</sequence>
<dbReference type="Pfam" id="PF00646">
    <property type="entry name" value="F-box"/>
    <property type="match status" value="1"/>
</dbReference>
<name>A0A7N0URB1_KALFE</name>
<dbReference type="AlphaFoldDB" id="A0A7N0URB1"/>
<dbReference type="InterPro" id="IPR036047">
    <property type="entry name" value="F-box-like_dom_sf"/>
</dbReference>